<keyword evidence="2" id="KW-1185">Reference proteome</keyword>
<evidence type="ECO:0000313" key="1">
    <source>
        <dbReference type="EMBL" id="AHH03702.1"/>
    </source>
</evidence>
<reference evidence="1" key="1">
    <citation type="submission" date="2013-02" db="EMBL/GenBank/DDBJ databases">
        <title>Comparative genomics of Borrelia species.</title>
        <authorList>
            <person name="Schwan T.G."/>
            <person name="Raffel S.J."/>
            <person name="Porcella S.F."/>
        </authorList>
    </citation>
    <scope>NUCLEOTIDE SEQUENCE [LARGE SCALE GENOMIC DNA]</scope>
    <source>
        <strain evidence="1">YOR</strain>
    </source>
</reference>
<sequence>MTNYLNNIYIIKICLFMFKETKRWLFQNLSLQSLEVGRGAV</sequence>
<protein>
    <recommendedName>
        <fullName evidence="3">Variable outer membrane protein</fullName>
    </recommendedName>
</protein>
<dbReference type="Proteomes" id="UP000019269">
    <property type="component" value="Chromosome"/>
</dbReference>
<gene>
    <name evidence="1" type="ORF">BHY_0751</name>
</gene>
<name>A0ABM5PIQ1_9SPIR</name>
<proteinExistence type="predicted"/>
<organism evidence="1 2">
    <name type="scientific">Borrelia nietonii YOR</name>
    <dbReference type="NCBI Taxonomy" id="1293576"/>
    <lineage>
        <taxon>Bacteria</taxon>
        <taxon>Pseudomonadati</taxon>
        <taxon>Spirochaetota</taxon>
        <taxon>Spirochaetia</taxon>
        <taxon>Spirochaetales</taxon>
        <taxon>Borreliaceae</taxon>
        <taxon>Borrelia</taxon>
        <taxon>Borrelia nietonii</taxon>
    </lineage>
</organism>
<dbReference type="EMBL" id="CP004146">
    <property type="protein sequence ID" value="AHH03702.1"/>
    <property type="molecule type" value="Genomic_DNA"/>
</dbReference>
<evidence type="ECO:0008006" key="3">
    <source>
        <dbReference type="Google" id="ProtNLM"/>
    </source>
</evidence>
<evidence type="ECO:0000313" key="2">
    <source>
        <dbReference type="Proteomes" id="UP000019269"/>
    </source>
</evidence>
<accession>A0ABM5PIQ1</accession>